<dbReference type="InterPro" id="IPR016817">
    <property type="entry name" value="MannP-dilichol_defect-1"/>
</dbReference>
<dbReference type="Pfam" id="PF00566">
    <property type="entry name" value="RabGAP-TBC"/>
    <property type="match status" value="1"/>
</dbReference>
<feature type="domain" description="TLDc" evidence="17">
    <location>
        <begin position="483"/>
        <end position="663"/>
    </location>
</feature>
<gene>
    <name evidence="18" type="ORF">SVUK_LOCUS9294</name>
</gene>
<dbReference type="Pfam" id="PF10171">
    <property type="entry name" value="Tim29"/>
    <property type="match status" value="1"/>
</dbReference>
<dbReference type="SMART" id="SM00584">
    <property type="entry name" value="TLDc"/>
    <property type="match status" value="1"/>
</dbReference>
<evidence type="ECO:0000313" key="19">
    <source>
        <dbReference type="Proteomes" id="UP000270094"/>
    </source>
</evidence>
<dbReference type="PROSITE" id="PS50086">
    <property type="entry name" value="TBC_RABGAP"/>
    <property type="match status" value="1"/>
</dbReference>
<feature type="transmembrane region" description="Helical" evidence="15">
    <location>
        <begin position="784"/>
        <end position="803"/>
    </location>
</feature>
<dbReference type="AlphaFoldDB" id="A0A3P7IVS7"/>
<evidence type="ECO:0000256" key="1">
    <source>
        <dbReference type="ARBA" id="ARBA00004141"/>
    </source>
</evidence>
<dbReference type="Gene3D" id="1.10.472.80">
    <property type="entry name" value="Ypt/Rab-GAP domain of gyp1p, domain 3"/>
    <property type="match status" value="1"/>
</dbReference>
<dbReference type="SMART" id="SM00164">
    <property type="entry name" value="TBC"/>
    <property type="match status" value="1"/>
</dbReference>
<evidence type="ECO:0000256" key="4">
    <source>
        <dbReference type="ARBA" id="ARBA00022448"/>
    </source>
</evidence>
<feature type="transmembrane region" description="Helical" evidence="15">
    <location>
        <begin position="866"/>
        <end position="889"/>
    </location>
</feature>
<keyword evidence="5 15" id="KW-0812">Transmembrane</keyword>
<sequence>MGGSEKDAYPRFTKNSDTHIGASSVPSRIEEIRENLRLNRTDAFRFTRPECFRPALARPPPHLHLLRSLLFRNGFHPPTPLDPIYLPGIESRPHRGALSIPTLLIGYRLIAACFLRSSTSIALAVLSMSMLNSRPKLGSFYSTSVDSESSYTDSGYSESSVSSSDFWQDSFIDGEVKKIVRKAEWPIRHEVRRELWRVLCQSKDYDSSKSLYRTELEETVRSGTKSHQPQFLSEEGVVVNNFNLNEQGAVRLLRLLTVIEHLRPEISSAPMLYPLCALMLHYLEDEDVFACVQHLLVSKGYLMTSPVQWAASSHTILSLVKKHKAHAYAMLKRQVGTADDLVLMRDWLSWIFSGLPFTHVVRVIDCYLVEGQKFVIRAAIAIVYIWAKSLKNRPHDDMHGKSQDERIEAVKLELANTAQQMQVSTETFIQTAVRIRNLQSSTISRLQTQFENKVREDVNRRQSQKRALPRRARHLFTQPFSSAIVDQDAAAEIMSALPPRLQLATPQLLFRLSNDGASFTHLWSKIDLAEQTLLLIKTTTGEKFGAYCSSSWAERNDRRERSKSKYFGTGESFVWVLEEELELPIIYGWVGNNNEHPDACPQMFMAAGEKLLVIGSGDGDAIRISEELTHGMSSACRTFGSPALVPSRIAGFEGMKGNILETYLHHALQFIFPKNCFEELIINFNVFHPTCPKMVLSRALGLGITAGSILLFIPQIIKIFNAKSAKGISLVSQLLALVAAAGTASYSFEKGFVFSQWGDSFFVAVQLMIIVMQILYYSDASAYAFAFFAFCWAFVFAVIGNYVPSEILMMIQAFGIPITVASKSIQAWQNFKEQSTGQLSLVSASLQFAGTVARVFTSIQDTGDSLLIASFAIAAVLNAVLFIQFFLYWDEAKRKKMLMLSTVSSLFRRSGQSFVGYWKKIGNDYRTVAIETFEGCKEKPLKAGDFSIMLSDFFGRKLLSQNMIFFLFRAIHCRPWWSCICLPHKSNGRRYVERIAGMAANHGTSAFSSPQQTNWWVIAFAWKGFNVKNLDSELSERSVLLCQNRLHYYNFWFFSLLVRSTHDSSVSFFSCFYHVSKALASILTEYLVSIYETQDSNLKEWMWNEFYNNILDVGFFGKWYNFHQKVRDYDINEDELAALPT</sequence>
<dbReference type="SMART" id="SM00679">
    <property type="entry name" value="CTNS"/>
    <property type="match status" value="2"/>
</dbReference>
<comment type="subcellular location">
    <subcellularLocation>
        <location evidence="2">Cytoplasmic vesicle membrane</location>
    </subcellularLocation>
    <subcellularLocation>
        <location evidence="3">Endomembrane system</location>
        <topology evidence="3">Peripheral membrane protein</topology>
    </subcellularLocation>
    <subcellularLocation>
        <location evidence="1">Membrane</location>
        <topology evidence="1">Multi-pass membrane protein</topology>
    </subcellularLocation>
    <subcellularLocation>
        <location evidence="11">Synapse</location>
    </subcellularLocation>
</comment>
<keyword evidence="7 15" id="KW-1133">Transmembrane helix</keyword>
<keyword evidence="8" id="KW-0770">Synapse</keyword>
<dbReference type="InterPro" id="IPR019322">
    <property type="entry name" value="TIMM29"/>
</dbReference>
<organism evidence="18 19">
    <name type="scientific">Strongylus vulgaris</name>
    <name type="common">Blood worm</name>
    <dbReference type="NCBI Taxonomy" id="40348"/>
    <lineage>
        <taxon>Eukaryota</taxon>
        <taxon>Metazoa</taxon>
        <taxon>Ecdysozoa</taxon>
        <taxon>Nematoda</taxon>
        <taxon>Chromadorea</taxon>
        <taxon>Rhabditida</taxon>
        <taxon>Rhabditina</taxon>
        <taxon>Rhabditomorpha</taxon>
        <taxon>Strongyloidea</taxon>
        <taxon>Strongylidae</taxon>
        <taxon>Strongylus</taxon>
    </lineage>
</organism>
<evidence type="ECO:0000256" key="10">
    <source>
        <dbReference type="ARBA" id="ARBA00023329"/>
    </source>
</evidence>
<reference evidence="18 19" key="1">
    <citation type="submission" date="2018-11" db="EMBL/GenBank/DDBJ databases">
        <authorList>
            <consortium name="Pathogen Informatics"/>
        </authorList>
    </citation>
    <scope>NUCLEOTIDE SEQUENCE [LARGE SCALE GENOMIC DNA]</scope>
</reference>
<evidence type="ECO:0000256" key="3">
    <source>
        <dbReference type="ARBA" id="ARBA00004184"/>
    </source>
</evidence>
<evidence type="ECO:0000256" key="9">
    <source>
        <dbReference type="ARBA" id="ARBA00023136"/>
    </source>
</evidence>
<keyword evidence="10" id="KW-0968">Cytoplasmic vesicle</keyword>
<dbReference type="GO" id="GO:0009312">
    <property type="term" value="P:oligosaccharide biosynthetic process"/>
    <property type="evidence" value="ECO:0007669"/>
    <property type="project" value="TreeGrafter"/>
</dbReference>
<accession>A0A3P7IVS7</accession>
<proteinExistence type="inferred from homology"/>
<evidence type="ECO:0000256" key="8">
    <source>
        <dbReference type="ARBA" id="ARBA00023018"/>
    </source>
</evidence>
<dbReference type="EMBL" id="UYYB01094437">
    <property type="protein sequence ID" value="VDM74296.1"/>
    <property type="molecule type" value="Genomic_DNA"/>
</dbReference>
<keyword evidence="6" id="KW-0677">Repeat</keyword>
<dbReference type="InterPro" id="IPR035969">
    <property type="entry name" value="Rab-GAP_TBC_sf"/>
</dbReference>
<dbReference type="Gene3D" id="1.20.1280.290">
    <property type="match status" value="2"/>
</dbReference>
<dbReference type="PANTHER" id="PTHR12226">
    <property type="entry name" value="MANNOSE-P-DOLICHOL UTILIZATION DEFECT 1 LEC35 -RELATED"/>
    <property type="match status" value="1"/>
</dbReference>
<evidence type="ECO:0000256" key="7">
    <source>
        <dbReference type="ARBA" id="ARBA00022989"/>
    </source>
</evidence>
<dbReference type="PANTHER" id="PTHR12226:SF2">
    <property type="entry name" value="MANNOSE-P-DOLICHOL UTILIZATION DEFECT 1 PROTEIN"/>
    <property type="match status" value="1"/>
</dbReference>
<dbReference type="GO" id="GO:0045202">
    <property type="term" value="C:synapse"/>
    <property type="evidence" value="ECO:0007669"/>
    <property type="project" value="UniProtKB-SubCell"/>
</dbReference>
<comment type="similarity">
    <text evidence="12">Belongs to the MPDU1 (TC 2.A.43.3) family.</text>
</comment>
<keyword evidence="19" id="KW-1185">Reference proteome</keyword>
<dbReference type="OrthoDB" id="10065050at2759"/>
<dbReference type="GO" id="GO:0042721">
    <property type="term" value="C:TIM22 mitochondrial import inner membrane insertion complex"/>
    <property type="evidence" value="ECO:0007669"/>
    <property type="project" value="InterPro"/>
</dbReference>
<evidence type="ECO:0000256" key="15">
    <source>
        <dbReference type="SAM" id="Phobius"/>
    </source>
</evidence>
<evidence type="ECO:0000256" key="12">
    <source>
        <dbReference type="ARBA" id="ARBA00038475"/>
    </source>
</evidence>
<evidence type="ECO:0000313" key="18">
    <source>
        <dbReference type="EMBL" id="VDM74296.1"/>
    </source>
</evidence>
<evidence type="ECO:0000259" key="16">
    <source>
        <dbReference type="PROSITE" id="PS50086"/>
    </source>
</evidence>
<dbReference type="Pfam" id="PF04193">
    <property type="entry name" value="PQ-loop"/>
    <property type="match status" value="2"/>
</dbReference>
<protein>
    <recommendedName>
        <fullName evidence="13">Mannose-P-dolichol utilization defect 1 protein homolog</fullName>
    </recommendedName>
</protein>
<evidence type="ECO:0000256" key="13">
    <source>
        <dbReference type="ARBA" id="ARBA00067517"/>
    </source>
</evidence>
<dbReference type="InterPro" id="IPR006571">
    <property type="entry name" value="TLDc_dom"/>
</dbReference>
<dbReference type="SUPFAM" id="SSF47923">
    <property type="entry name" value="Ypt/Rab-GAP domain of gyp1p"/>
    <property type="match status" value="1"/>
</dbReference>
<feature type="transmembrane region" description="Helical" evidence="15">
    <location>
        <begin position="760"/>
        <end position="777"/>
    </location>
</feature>
<dbReference type="InterPro" id="IPR000195">
    <property type="entry name" value="Rab-GAP-TBC_dom"/>
</dbReference>
<evidence type="ECO:0000256" key="14">
    <source>
        <dbReference type="SAM" id="MobiDB-lite"/>
    </source>
</evidence>
<evidence type="ECO:0000256" key="6">
    <source>
        <dbReference type="ARBA" id="ARBA00022737"/>
    </source>
</evidence>
<dbReference type="InterPro" id="IPR006603">
    <property type="entry name" value="PQ-loop_rpt"/>
</dbReference>
<dbReference type="Pfam" id="PF07534">
    <property type="entry name" value="TLD"/>
    <property type="match status" value="1"/>
</dbReference>
<dbReference type="GO" id="GO:0030659">
    <property type="term" value="C:cytoplasmic vesicle membrane"/>
    <property type="evidence" value="ECO:0007669"/>
    <property type="project" value="UniProtKB-SubCell"/>
</dbReference>
<feature type="compositionally biased region" description="Basic and acidic residues" evidence="14">
    <location>
        <begin position="1"/>
        <end position="17"/>
    </location>
</feature>
<feature type="transmembrane region" description="Helical" evidence="15">
    <location>
        <begin position="695"/>
        <end position="716"/>
    </location>
</feature>
<dbReference type="FunFam" id="1.20.1280.290:FF:000006">
    <property type="entry name" value="mannose-P-dolichol utilization defect 1 protein"/>
    <property type="match status" value="1"/>
</dbReference>
<feature type="transmembrane region" description="Helical" evidence="15">
    <location>
        <begin position="728"/>
        <end position="748"/>
    </location>
</feature>
<dbReference type="PROSITE" id="PS51886">
    <property type="entry name" value="TLDC"/>
    <property type="match status" value="1"/>
</dbReference>
<feature type="domain" description="Rab-GAP TBC" evidence="16">
    <location>
        <begin position="186"/>
        <end position="371"/>
    </location>
</feature>
<evidence type="ECO:0000256" key="2">
    <source>
        <dbReference type="ARBA" id="ARBA00004156"/>
    </source>
</evidence>
<keyword evidence="4" id="KW-0813">Transport</keyword>
<keyword evidence="9 15" id="KW-0472">Membrane</keyword>
<name>A0A3P7IVS7_STRVU</name>
<evidence type="ECO:0000256" key="5">
    <source>
        <dbReference type="ARBA" id="ARBA00022692"/>
    </source>
</evidence>
<feature type="region of interest" description="Disordered" evidence="14">
    <location>
        <begin position="1"/>
        <end position="24"/>
    </location>
</feature>
<evidence type="ECO:0000259" key="17">
    <source>
        <dbReference type="PROSITE" id="PS51886"/>
    </source>
</evidence>
<evidence type="ECO:0000256" key="11">
    <source>
        <dbReference type="ARBA" id="ARBA00034103"/>
    </source>
</evidence>
<dbReference type="Proteomes" id="UP000270094">
    <property type="component" value="Unassembled WGS sequence"/>
</dbReference>
<dbReference type="GO" id="GO:0012505">
    <property type="term" value="C:endomembrane system"/>
    <property type="evidence" value="ECO:0007669"/>
    <property type="project" value="UniProtKB-SubCell"/>
</dbReference>